<comment type="caution">
    <text evidence="2">The sequence shown here is derived from an EMBL/GenBank/DDBJ whole genome shotgun (WGS) entry which is preliminary data.</text>
</comment>
<protein>
    <submittedName>
        <fullName evidence="2">Uncharacterized protein</fullName>
    </submittedName>
</protein>
<evidence type="ECO:0000313" key="3">
    <source>
        <dbReference type="Proteomes" id="UP000320333"/>
    </source>
</evidence>
<evidence type="ECO:0000256" key="1">
    <source>
        <dbReference type="SAM" id="MobiDB-lite"/>
    </source>
</evidence>
<dbReference type="PANTHER" id="PTHR28027:SF2">
    <property type="entry name" value="TRANSCRIPTIONAL REGULATOR MIT1"/>
    <property type="match status" value="1"/>
</dbReference>
<proteinExistence type="predicted"/>
<dbReference type="PANTHER" id="PTHR28027">
    <property type="entry name" value="TRANSCRIPTIONAL REGULATOR MIT1"/>
    <property type="match status" value="1"/>
</dbReference>
<sequence length="309" mass="34394">MQQQTTNINNNNNNNNNNITNETFFGFVETQTDAQILVEAVIHGLVDPVLNMPLVMSGLCIRSGSVIVFPERKDQVQLSRWRDAFCWSASRMNGPFLLYREIEPSEKAVRKHKMQCSAFLSLSSSPPPPFMPGRRSRTNLFSTSSLRKNTKLVPDGFAKRTIVVTGSDGAKYRVISYFYPSDVEHIYNHPKRKMQPPPSPHWDHSSSSSSFLKTPSQTPAFMKLLSKSLQATTPISPSVSLAHFPSAAPTRESSVDAAATPYKRKPSSQNNNSCACGCVRLDLHRALHSLVANKTWLNQPVVLAPLRPV</sequence>
<dbReference type="AlphaFoldDB" id="A0A507FK28"/>
<accession>A0A507FK28</accession>
<feature type="region of interest" description="Disordered" evidence="1">
    <location>
        <begin position="190"/>
        <end position="214"/>
    </location>
</feature>
<reference evidence="2 3" key="1">
    <citation type="journal article" date="2019" name="Sci. Rep.">
        <title>Comparative genomics of chytrid fungi reveal insights into the obligate biotrophic and pathogenic lifestyle of Synchytrium endobioticum.</title>
        <authorList>
            <person name="van de Vossenberg B.T.L.H."/>
            <person name="Warris S."/>
            <person name="Nguyen H.D.T."/>
            <person name="van Gent-Pelzer M.P.E."/>
            <person name="Joly D.L."/>
            <person name="van de Geest H.C."/>
            <person name="Bonants P.J.M."/>
            <person name="Smith D.S."/>
            <person name="Levesque C.A."/>
            <person name="van der Lee T.A.J."/>
        </authorList>
    </citation>
    <scope>NUCLEOTIDE SEQUENCE [LARGE SCALE GENOMIC DNA]</scope>
    <source>
        <strain evidence="2 3">CBS 675.73</strain>
    </source>
</reference>
<keyword evidence="3" id="KW-1185">Reference proteome</keyword>
<dbReference type="Pfam" id="PF09729">
    <property type="entry name" value="Gti1_Pac2"/>
    <property type="match status" value="1"/>
</dbReference>
<dbReference type="Proteomes" id="UP000320333">
    <property type="component" value="Unassembled WGS sequence"/>
</dbReference>
<dbReference type="GO" id="GO:0003677">
    <property type="term" value="F:DNA binding"/>
    <property type="evidence" value="ECO:0007669"/>
    <property type="project" value="TreeGrafter"/>
</dbReference>
<dbReference type="InterPro" id="IPR018608">
    <property type="entry name" value="Gti1/Pac2"/>
</dbReference>
<dbReference type="OrthoDB" id="5572844at2759"/>
<name>A0A507FK28_9FUNG</name>
<organism evidence="2 3">
    <name type="scientific">Chytriomyces confervae</name>
    <dbReference type="NCBI Taxonomy" id="246404"/>
    <lineage>
        <taxon>Eukaryota</taxon>
        <taxon>Fungi</taxon>
        <taxon>Fungi incertae sedis</taxon>
        <taxon>Chytridiomycota</taxon>
        <taxon>Chytridiomycota incertae sedis</taxon>
        <taxon>Chytridiomycetes</taxon>
        <taxon>Chytridiales</taxon>
        <taxon>Chytriomycetaceae</taxon>
        <taxon>Chytriomyces</taxon>
    </lineage>
</organism>
<feature type="region of interest" description="Disordered" evidence="1">
    <location>
        <begin position="250"/>
        <end position="270"/>
    </location>
</feature>
<gene>
    <name evidence="2" type="ORF">CcCBS67573_g02662</name>
</gene>
<dbReference type="EMBL" id="QEAP01000058">
    <property type="protein sequence ID" value="TPX76070.1"/>
    <property type="molecule type" value="Genomic_DNA"/>
</dbReference>
<evidence type="ECO:0000313" key="2">
    <source>
        <dbReference type="EMBL" id="TPX76070.1"/>
    </source>
</evidence>